<dbReference type="GO" id="GO:0004828">
    <property type="term" value="F:serine-tRNA ligase activity"/>
    <property type="evidence" value="ECO:0007669"/>
    <property type="project" value="UniProtKB-EC"/>
</dbReference>
<keyword evidence="6" id="KW-0030">Aminoacyl-tRNA synthetase</keyword>
<dbReference type="InterPro" id="IPR006195">
    <property type="entry name" value="aa-tRNA-synth_II"/>
</dbReference>
<dbReference type="Gene3D" id="3.30.930.10">
    <property type="entry name" value="Bira Bifunctional Protein, Domain 2"/>
    <property type="match status" value="1"/>
</dbReference>
<comment type="similarity">
    <text evidence="1">Belongs to the class-II aminoacyl-tRNA synthetase family. Type-1 seryl-tRNA synthetase subfamily.</text>
</comment>
<dbReference type="PANTHER" id="PTHR11778">
    <property type="entry name" value="SERYL-TRNA SYNTHETASE"/>
    <property type="match status" value="1"/>
</dbReference>
<dbReference type="GO" id="GO:0005524">
    <property type="term" value="F:ATP binding"/>
    <property type="evidence" value="ECO:0007669"/>
    <property type="project" value="UniProtKB-KW"/>
</dbReference>
<dbReference type="FunFam" id="3.30.930.10:FF:000078">
    <property type="entry name" value="Seryl-tRNA synthetase"/>
    <property type="match status" value="1"/>
</dbReference>
<dbReference type="PROSITE" id="PS50862">
    <property type="entry name" value="AA_TRNA_LIGASE_II"/>
    <property type="match status" value="1"/>
</dbReference>
<accession>A0A9R1SW54</accession>
<sequence length="422" mass="47757">MALKRNLMNFVRTRKEPRVISSKLNLPESTYNTDFLCDPRNSETIALNIKHRKGIGDVNKIFHLSKNAGVDSAAKIELARELNKIPNITFPEVLEYGTEGKVVKDFAPVKLEDFKGNWPRPFMELARSLKVVRMEDLGPIAGDKSYMLLGDLAQMEEALIQFTIRRLMGYGFKLISVPDILPTQVIEKCGMVVDGERTLVYSLGNFYGDDLSLSGTAEMALATKLINSNWQLEKLPLRLAAVSRCFRAEISNSAEEQGIYRVHQFTKVEMFACTSENDSDENFMELTKIQEQLFTELGLPFKIIDMPSHELGAPAYRKFDIEGWLPGRKAFGELSSCSNCTDYQSRRLNIKYQTSKGESRYVHTLNGTACAIPRTLIAICENFQTKDGEIQVPDKLVPFMNGKTIIGKQKIADMRDYKYKAK</sequence>
<reference evidence="10" key="1">
    <citation type="submission" date="2025-08" db="UniProtKB">
        <authorList>
            <consortium name="RefSeq"/>
        </authorList>
    </citation>
    <scope>IDENTIFICATION</scope>
    <source>
        <strain evidence="10">USDA-PBARC FA_bdor</strain>
        <tissue evidence="10">Whole organism</tissue>
    </source>
</reference>
<dbReference type="InterPro" id="IPR045864">
    <property type="entry name" value="aa-tRNA-synth_II/BPL/LPL"/>
</dbReference>
<evidence type="ECO:0000256" key="2">
    <source>
        <dbReference type="ARBA" id="ARBA00012840"/>
    </source>
</evidence>
<keyword evidence="4" id="KW-0547">Nucleotide-binding</keyword>
<dbReference type="GO" id="GO:0006434">
    <property type="term" value="P:seryl-tRNA aminoacylation"/>
    <property type="evidence" value="ECO:0007669"/>
    <property type="project" value="InterPro"/>
</dbReference>
<dbReference type="KEGG" id="fas:105263618"/>
<keyword evidence="3 10" id="KW-0436">Ligase</keyword>
<dbReference type="CTD" id="41862"/>
<dbReference type="SUPFAM" id="SSF55681">
    <property type="entry name" value="Class II aaRS and biotin synthetases"/>
    <property type="match status" value="1"/>
</dbReference>
<dbReference type="InterPro" id="IPR002317">
    <property type="entry name" value="Ser-tRNA-ligase_type_1"/>
</dbReference>
<dbReference type="OrthoDB" id="10264585at2759"/>
<evidence type="ECO:0000256" key="4">
    <source>
        <dbReference type="ARBA" id="ARBA00022741"/>
    </source>
</evidence>
<name>A0A9R1SW54_9HYME</name>
<organism evidence="9 10">
    <name type="scientific">Fopius arisanus</name>
    <dbReference type="NCBI Taxonomy" id="64838"/>
    <lineage>
        <taxon>Eukaryota</taxon>
        <taxon>Metazoa</taxon>
        <taxon>Ecdysozoa</taxon>
        <taxon>Arthropoda</taxon>
        <taxon>Hexapoda</taxon>
        <taxon>Insecta</taxon>
        <taxon>Pterygota</taxon>
        <taxon>Neoptera</taxon>
        <taxon>Endopterygota</taxon>
        <taxon>Hymenoptera</taxon>
        <taxon>Apocrita</taxon>
        <taxon>Ichneumonoidea</taxon>
        <taxon>Braconidae</taxon>
        <taxon>Opiinae</taxon>
        <taxon>Fopius</taxon>
    </lineage>
</organism>
<dbReference type="Proteomes" id="UP000694866">
    <property type="component" value="Unplaced"/>
</dbReference>
<protein>
    <recommendedName>
        <fullName evidence="2">serine--tRNA ligase</fullName>
        <ecNumber evidence="2">6.1.1.11</ecNumber>
    </recommendedName>
    <alternativeName>
        <fullName evidence="7">Seryl-tRNA synthetase</fullName>
    </alternativeName>
</protein>
<dbReference type="RefSeq" id="XP_011298237.1">
    <property type="nucleotide sequence ID" value="XM_011299935.1"/>
</dbReference>
<dbReference type="AlphaFoldDB" id="A0A9R1SW54"/>
<evidence type="ECO:0000259" key="8">
    <source>
        <dbReference type="PROSITE" id="PS50862"/>
    </source>
</evidence>
<evidence type="ECO:0000256" key="3">
    <source>
        <dbReference type="ARBA" id="ARBA00022598"/>
    </source>
</evidence>
<dbReference type="EC" id="6.1.1.11" evidence="2"/>
<dbReference type="Pfam" id="PF00587">
    <property type="entry name" value="tRNA-synt_2b"/>
    <property type="match status" value="1"/>
</dbReference>
<keyword evidence="5" id="KW-0067">ATP-binding</keyword>
<feature type="domain" description="Aminoacyl-transfer RNA synthetases class-II family profile" evidence="8">
    <location>
        <begin position="155"/>
        <end position="393"/>
    </location>
</feature>
<evidence type="ECO:0000256" key="7">
    <source>
        <dbReference type="ARBA" id="ARBA00031113"/>
    </source>
</evidence>
<proteinExistence type="inferred from homology"/>
<gene>
    <name evidence="10" type="primary">SerRS-m</name>
</gene>
<dbReference type="GeneID" id="105263618"/>
<evidence type="ECO:0000313" key="9">
    <source>
        <dbReference type="Proteomes" id="UP000694866"/>
    </source>
</evidence>
<evidence type="ECO:0000313" key="10">
    <source>
        <dbReference type="RefSeq" id="XP_011298237.1"/>
    </source>
</evidence>
<keyword evidence="9" id="KW-1185">Reference proteome</keyword>
<evidence type="ECO:0000256" key="1">
    <source>
        <dbReference type="ARBA" id="ARBA00010728"/>
    </source>
</evidence>
<evidence type="ECO:0000256" key="6">
    <source>
        <dbReference type="ARBA" id="ARBA00023146"/>
    </source>
</evidence>
<dbReference type="InterPro" id="IPR002314">
    <property type="entry name" value="aa-tRNA-synt_IIb"/>
</dbReference>
<evidence type="ECO:0000256" key="5">
    <source>
        <dbReference type="ARBA" id="ARBA00022840"/>
    </source>
</evidence>